<evidence type="ECO:0000256" key="1">
    <source>
        <dbReference type="SAM" id="MobiDB-lite"/>
    </source>
</evidence>
<evidence type="ECO:0000313" key="2">
    <source>
        <dbReference type="EMBL" id="KAF5815244.1"/>
    </source>
</evidence>
<feature type="compositionally biased region" description="Polar residues" evidence="1">
    <location>
        <begin position="102"/>
        <end position="112"/>
    </location>
</feature>
<accession>A0A9K3JHR1</accession>
<sequence length="253" mass="27684">MEKNNSLRDRSNTTTSSSSDFVLQWGNRKRLRCMKVQQQQGKDKESVTVSGTPPLGQSSITGRVDRRHNKEGVSGSNAVSNGHGYINLRQRSASPAHRVLRNSETSNSMKGQSNGGRGVCSPDRGGAHDKRGAHHNGKNNNNGGGSASSETAHDSKKGASPVNEAAPIVWPPKFVIGLTNKEKEEDFLAIKGSKLPQRPKKRAKFIQRTINSVIPGGWLCDLTLERYEVREKKITKKRPRGLKAMGSMESESE</sequence>
<reference evidence="2" key="1">
    <citation type="journal article" date="2017" name="Nature">
        <title>The sunflower genome provides insights into oil metabolism, flowering and Asterid evolution.</title>
        <authorList>
            <person name="Badouin H."/>
            <person name="Gouzy J."/>
            <person name="Grassa C.J."/>
            <person name="Murat F."/>
            <person name="Staton S.E."/>
            <person name="Cottret L."/>
            <person name="Lelandais-Briere C."/>
            <person name="Owens G.L."/>
            <person name="Carrere S."/>
            <person name="Mayjonade B."/>
            <person name="Legrand L."/>
            <person name="Gill N."/>
            <person name="Kane N.C."/>
            <person name="Bowers J.E."/>
            <person name="Hubner S."/>
            <person name="Bellec A."/>
            <person name="Berard A."/>
            <person name="Berges H."/>
            <person name="Blanchet N."/>
            <person name="Boniface M.C."/>
            <person name="Brunel D."/>
            <person name="Catrice O."/>
            <person name="Chaidir N."/>
            <person name="Claudel C."/>
            <person name="Donnadieu C."/>
            <person name="Faraut T."/>
            <person name="Fievet G."/>
            <person name="Helmstetter N."/>
            <person name="King M."/>
            <person name="Knapp S.J."/>
            <person name="Lai Z."/>
            <person name="Le Paslier M.C."/>
            <person name="Lippi Y."/>
            <person name="Lorenzon L."/>
            <person name="Mandel J.R."/>
            <person name="Marage G."/>
            <person name="Marchand G."/>
            <person name="Marquand E."/>
            <person name="Bret-Mestries E."/>
            <person name="Morien E."/>
            <person name="Nambeesan S."/>
            <person name="Nguyen T."/>
            <person name="Pegot-Espagnet P."/>
            <person name="Pouilly N."/>
            <person name="Raftis F."/>
            <person name="Sallet E."/>
            <person name="Schiex T."/>
            <person name="Thomas J."/>
            <person name="Vandecasteele C."/>
            <person name="Vares D."/>
            <person name="Vear F."/>
            <person name="Vautrin S."/>
            <person name="Crespi M."/>
            <person name="Mangin B."/>
            <person name="Burke J.M."/>
            <person name="Salse J."/>
            <person name="Munos S."/>
            <person name="Vincourt P."/>
            <person name="Rieseberg L.H."/>
            <person name="Langlade N.B."/>
        </authorList>
    </citation>
    <scope>NUCLEOTIDE SEQUENCE</scope>
    <source>
        <tissue evidence="2">Leaves</tissue>
    </source>
</reference>
<dbReference type="Gramene" id="mRNA:HanXRQr2_Chr03g0120911">
    <property type="protein sequence ID" value="mRNA:HanXRQr2_Chr03g0120911"/>
    <property type="gene ID" value="HanXRQr2_Chr03g0120911"/>
</dbReference>
<evidence type="ECO:0000313" key="3">
    <source>
        <dbReference type="Proteomes" id="UP000215914"/>
    </source>
</evidence>
<dbReference type="Pfam" id="PF07797">
    <property type="entry name" value="DUF1639"/>
    <property type="match status" value="1"/>
</dbReference>
<dbReference type="OrthoDB" id="2018605at2759"/>
<proteinExistence type="predicted"/>
<name>A0A9K3JHR1_HELAN</name>
<reference evidence="2" key="2">
    <citation type="submission" date="2020-06" db="EMBL/GenBank/DDBJ databases">
        <title>Helianthus annuus Genome sequencing and assembly Release 2.</title>
        <authorList>
            <person name="Gouzy J."/>
            <person name="Langlade N."/>
            <person name="Munos S."/>
        </authorList>
    </citation>
    <scope>NUCLEOTIDE SEQUENCE</scope>
    <source>
        <tissue evidence="2">Leaves</tissue>
    </source>
</reference>
<organism evidence="2 3">
    <name type="scientific">Helianthus annuus</name>
    <name type="common">Common sunflower</name>
    <dbReference type="NCBI Taxonomy" id="4232"/>
    <lineage>
        <taxon>Eukaryota</taxon>
        <taxon>Viridiplantae</taxon>
        <taxon>Streptophyta</taxon>
        <taxon>Embryophyta</taxon>
        <taxon>Tracheophyta</taxon>
        <taxon>Spermatophyta</taxon>
        <taxon>Magnoliopsida</taxon>
        <taxon>eudicotyledons</taxon>
        <taxon>Gunneridae</taxon>
        <taxon>Pentapetalae</taxon>
        <taxon>asterids</taxon>
        <taxon>campanulids</taxon>
        <taxon>Asterales</taxon>
        <taxon>Asteraceae</taxon>
        <taxon>Asteroideae</taxon>
        <taxon>Heliantheae alliance</taxon>
        <taxon>Heliantheae</taxon>
        <taxon>Helianthus</taxon>
    </lineage>
</organism>
<feature type="region of interest" description="Disordered" evidence="1">
    <location>
        <begin position="1"/>
        <end position="23"/>
    </location>
</feature>
<dbReference type="PANTHER" id="PTHR33130">
    <property type="entry name" value="PUTATIVE (DUF1639)-RELATED"/>
    <property type="match status" value="1"/>
</dbReference>
<feature type="compositionally biased region" description="Basic and acidic residues" evidence="1">
    <location>
        <begin position="1"/>
        <end position="11"/>
    </location>
</feature>
<dbReference type="InterPro" id="IPR012438">
    <property type="entry name" value="DUF1639"/>
</dbReference>
<feature type="region of interest" description="Disordered" evidence="1">
    <location>
        <begin position="36"/>
        <end position="165"/>
    </location>
</feature>
<dbReference type="Proteomes" id="UP000215914">
    <property type="component" value="Unassembled WGS sequence"/>
</dbReference>
<dbReference type="PANTHER" id="PTHR33130:SF45">
    <property type="entry name" value="OS05G0541700 PROTEIN"/>
    <property type="match status" value="1"/>
</dbReference>
<dbReference type="EMBL" id="MNCJ02000318">
    <property type="protein sequence ID" value="KAF5815244.1"/>
    <property type="molecule type" value="Genomic_DNA"/>
</dbReference>
<gene>
    <name evidence="2" type="ORF">HanXRQr2_Chr03g0120911</name>
</gene>
<comment type="caution">
    <text evidence="2">The sequence shown here is derived from an EMBL/GenBank/DDBJ whole genome shotgun (WGS) entry which is preliminary data.</text>
</comment>
<keyword evidence="3" id="KW-1185">Reference proteome</keyword>
<protein>
    <recommendedName>
        <fullName evidence="4">DUF1639 family protein</fullName>
    </recommendedName>
</protein>
<feature type="compositionally biased region" description="Polar residues" evidence="1">
    <location>
        <begin position="47"/>
        <end position="61"/>
    </location>
</feature>
<dbReference type="AlphaFoldDB" id="A0A9K3JHR1"/>
<evidence type="ECO:0008006" key="4">
    <source>
        <dbReference type="Google" id="ProtNLM"/>
    </source>
</evidence>